<dbReference type="Proteomes" id="UP001079430">
    <property type="component" value="Unassembled WGS sequence"/>
</dbReference>
<reference evidence="2" key="1">
    <citation type="submission" date="2022-10" db="EMBL/GenBank/DDBJ databases">
        <title>Whole genome sequencing of three plant growth promoting bacteria isolated from Vachellia tortilis subsp. raddiana in Morocco.</title>
        <authorList>
            <person name="Hnini M."/>
            <person name="Zouagui R."/>
            <person name="Zouagui H."/>
            <person name="Chemao Elfihri M.-W."/>
            <person name="Ibrahimi A."/>
            <person name="Sbabou L."/>
            <person name="Aurag J."/>
        </authorList>
    </citation>
    <scope>NUCLEOTIDE SEQUENCE</scope>
    <source>
        <strain evidence="2">LMR678</strain>
    </source>
</reference>
<keyword evidence="1" id="KW-0732">Signal</keyword>
<protein>
    <recommendedName>
        <fullName evidence="4">Sulfur globule protein</fullName>
    </recommendedName>
</protein>
<comment type="caution">
    <text evidence="2">The sequence shown here is derived from an EMBL/GenBank/DDBJ whole genome shotgun (WGS) entry which is preliminary data.</text>
</comment>
<feature type="chain" id="PRO_5046154313" description="Sulfur globule protein" evidence="1">
    <location>
        <begin position="19"/>
        <end position="86"/>
    </location>
</feature>
<evidence type="ECO:0008006" key="4">
    <source>
        <dbReference type="Google" id="ProtNLM"/>
    </source>
</evidence>
<name>A0ABT4KF38_9HYPH</name>
<dbReference type="EMBL" id="JAPVOI010000004">
    <property type="protein sequence ID" value="MCZ4090573.1"/>
    <property type="molecule type" value="Genomic_DNA"/>
</dbReference>
<evidence type="ECO:0000313" key="2">
    <source>
        <dbReference type="EMBL" id="MCZ4090573.1"/>
    </source>
</evidence>
<gene>
    <name evidence="2" type="ORF">O3W52_10990</name>
</gene>
<accession>A0ABT4KF38</accession>
<keyword evidence="3" id="KW-1185">Reference proteome</keyword>
<evidence type="ECO:0000313" key="3">
    <source>
        <dbReference type="Proteomes" id="UP001079430"/>
    </source>
</evidence>
<feature type="signal peptide" evidence="1">
    <location>
        <begin position="1"/>
        <end position="18"/>
    </location>
</feature>
<proteinExistence type="predicted"/>
<organism evidence="2 3">
    <name type="scientific">Sinorhizobium psoraleae</name>
    <dbReference type="NCBI Taxonomy" id="520838"/>
    <lineage>
        <taxon>Bacteria</taxon>
        <taxon>Pseudomonadati</taxon>
        <taxon>Pseudomonadota</taxon>
        <taxon>Alphaproteobacteria</taxon>
        <taxon>Hyphomicrobiales</taxon>
        <taxon>Rhizobiaceae</taxon>
        <taxon>Sinorhizobium/Ensifer group</taxon>
        <taxon>Sinorhizobium</taxon>
    </lineage>
</organism>
<evidence type="ECO:0000256" key="1">
    <source>
        <dbReference type="SAM" id="SignalP"/>
    </source>
</evidence>
<dbReference type="RefSeq" id="WP_269278962.1">
    <property type="nucleotide sequence ID" value="NZ_JAPVOI010000004.1"/>
</dbReference>
<sequence>MRKIIIAAAVAVTTISFAAPSEAGGFSIGFGNGHYHHGWSGRVGFAGSYYDGPYYSDYYEPYCFIRKVKRHDRFGNFYIRRVRICR</sequence>